<gene>
    <name evidence="1" type="ORF">S01H1_37748</name>
</gene>
<feature type="non-terminal residue" evidence="1">
    <location>
        <position position="269"/>
    </location>
</feature>
<protein>
    <submittedName>
        <fullName evidence="1">Uncharacterized protein</fullName>
    </submittedName>
</protein>
<sequence length="269" mass="31036">PKKELEALLAESLAFRLGKVHSSAYHNLLRESAISCNIDISPYPYLSMYTDYVDMHDNILIDDLFVELDELIQRVQAGLFRNEDERLLTDISRRVDILIDLLDAKITNRDLRYYKSLRNEFIPQKMAQDITQLMVKYNVSTNLVSEIRVIADALPNVERFYKLAYQRDLAMINNTIAKMEKEERSLTVLITGGFHSEGMTKSLKQRGISYMVVLPKFSKNALERPYEDVILNKKEPFEEILSQGEYYLATTTPFGNILPLQETLGLIAE</sequence>
<organism evidence="1">
    <name type="scientific">marine sediment metagenome</name>
    <dbReference type="NCBI Taxonomy" id="412755"/>
    <lineage>
        <taxon>unclassified sequences</taxon>
        <taxon>metagenomes</taxon>
        <taxon>ecological metagenomes</taxon>
    </lineage>
</organism>
<reference evidence="1" key="1">
    <citation type="journal article" date="2014" name="Front. Microbiol.">
        <title>High frequency of phylogenetically diverse reductive dehalogenase-homologous genes in deep subseafloor sedimentary metagenomes.</title>
        <authorList>
            <person name="Kawai M."/>
            <person name="Futagami T."/>
            <person name="Toyoda A."/>
            <person name="Takaki Y."/>
            <person name="Nishi S."/>
            <person name="Hori S."/>
            <person name="Arai W."/>
            <person name="Tsubouchi T."/>
            <person name="Morono Y."/>
            <person name="Uchiyama I."/>
            <person name="Ito T."/>
            <person name="Fujiyama A."/>
            <person name="Inagaki F."/>
            <person name="Takami H."/>
        </authorList>
    </citation>
    <scope>NUCLEOTIDE SEQUENCE</scope>
    <source>
        <strain evidence="1">Expedition CK06-06</strain>
    </source>
</reference>
<accession>X0VR25</accession>
<proteinExistence type="predicted"/>
<dbReference type="EMBL" id="BARS01023717">
    <property type="protein sequence ID" value="GAG13597.1"/>
    <property type="molecule type" value="Genomic_DNA"/>
</dbReference>
<feature type="non-terminal residue" evidence="1">
    <location>
        <position position="1"/>
    </location>
</feature>
<dbReference type="AlphaFoldDB" id="X0VR25"/>
<comment type="caution">
    <text evidence="1">The sequence shown here is derived from an EMBL/GenBank/DDBJ whole genome shotgun (WGS) entry which is preliminary data.</text>
</comment>
<evidence type="ECO:0000313" key="1">
    <source>
        <dbReference type="EMBL" id="GAG13597.1"/>
    </source>
</evidence>
<name>X0VR25_9ZZZZ</name>